<accession>A0A9X3ETV2</accession>
<gene>
    <name evidence="2" type="ORF">OV079_30940</name>
</gene>
<dbReference type="EMBL" id="JAPNKE010000002">
    <property type="protein sequence ID" value="MCY1009901.1"/>
    <property type="molecule type" value="Genomic_DNA"/>
</dbReference>
<dbReference type="Proteomes" id="UP001150924">
    <property type="component" value="Unassembled WGS sequence"/>
</dbReference>
<dbReference type="Pfam" id="PF05685">
    <property type="entry name" value="Uma2"/>
    <property type="match status" value="1"/>
</dbReference>
<sequence>MSTARKLATYDDLLAYPSEVKAEIFAGEIHVQPSALPGHSRAQRSLSHFIGGPFDDDVQGPEGWWILVEMDVRFGAHDIVRPDLVGWRRARLPELPDIRPMDLVPDWICEVLSPSTERVDRVRKQQLYARHGVPHYWLVDPIERVLEAYVLDGAQWRIAGTYDDTALARIPPFEAVELPVGRLFPPLPAPPT</sequence>
<dbReference type="PANTHER" id="PTHR34107:SF2">
    <property type="entry name" value="SLL0888 PROTEIN"/>
    <property type="match status" value="1"/>
</dbReference>
<evidence type="ECO:0000313" key="2">
    <source>
        <dbReference type="EMBL" id="MCY1009901.1"/>
    </source>
</evidence>
<keyword evidence="3" id="KW-1185">Reference proteome</keyword>
<reference evidence="2" key="1">
    <citation type="submission" date="2022-11" db="EMBL/GenBank/DDBJ databases">
        <title>Minimal conservation of predation-associated metabolite biosynthetic gene clusters underscores biosynthetic potential of Myxococcota including descriptions for ten novel species: Archangium lansinium sp. nov., Myxococcus landrumus sp. nov., Nannocystis bai.</title>
        <authorList>
            <person name="Ahearne A."/>
            <person name="Stevens C."/>
            <person name="Phillips K."/>
        </authorList>
    </citation>
    <scope>NUCLEOTIDE SEQUENCE</scope>
    <source>
        <strain evidence="2">Na p29</strain>
    </source>
</reference>
<dbReference type="CDD" id="cd06260">
    <property type="entry name" value="DUF820-like"/>
    <property type="match status" value="1"/>
</dbReference>
<dbReference type="InterPro" id="IPR012296">
    <property type="entry name" value="Nuclease_put_TT1808"/>
</dbReference>
<proteinExistence type="predicted"/>
<protein>
    <submittedName>
        <fullName evidence="2">Uma2 family endonuclease</fullName>
    </submittedName>
</protein>
<dbReference type="InterPro" id="IPR011335">
    <property type="entry name" value="Restrct_endonuc-II-like"/>
</dbReference>
<keyword evidence="2" id="KW-0540">Nuclease</keyword>
<dbReference type="GO" id="GO:0004519">
    <property type="term" value="F:endonuclease activity"/>
    <property type="evidence" value="ECO:0007669"/>
    <property type="project" value="UniProtKB-KW"/>
</dbReference>
<name>A0A9X3ETV2_9BACT</name>
<dbReference type="Gene3D" id="3.90.1570.10">
    <property type="entry name" value="tt1808, chain A"/>
    <property type="match status" value="1"/>
</dbReference>
<evidence type="ECO:0000313" key="3">
    <source>
        <dbReference type="Proteomes" id="UP001150924"/>
    </source>
</evidence>
<keyword evidence="2" id="KW-0255">Endonuclease</keyword>
<comment type="caution">
    <text evidence="2">The sequence shown here is derived from an EMBL/GenBank/DDBJ whole genome shotgun (WGS) entry which is preliminary data.</text>
</comment>
<dbReference type="SUPFAM" id="SSF52980">
    <property type="entry name" value="Restriction endonuclease-like"/>
    <property type="match status" value="1"/>
</dbReference>
<dbReference type="AlphaFoldDB" id="A0A9X3ETV2"/>
<dbReference type="InterPro" id="IPR008538">
    <property type="entry name" value="Uma2"/>
</dbReference>
<dbReference type="RefSeq" id="WP_267772637.1">
    <property type="nucleotide sequence ID" value="NZ_JAPNKE010000002.1"/>
</dbReference>
<keyword evidence="2" id="KW-0378">Hydrolase</keyword>
<evidence type="ECO:0000259" key="1">
    <source>
        <dbReference type="Pfam" id="PF05685"/>
    </source>
</evidence>
<dbReference type="PANTHER" id="PTHR34107">
    <property type="entry name" value="SLL0198 PROTEIN-RELATED"/>
    <property type="match status" value="1"/>
</dbReference>
<feature type="domain" description="Putative restriction endonuclease" evidence="1">
    <location>
        <begin position="12"/>
        <end position="180"/>
    </location>
</feature>
<organism evidence="2 3">
    <name type="scientific">Nannocystis pusilla</name>
    <dbReference type="NCBI Taxonomy" id="889268"/>
    <lineage>
        <taxon>Bacteria</taxon>
        <taxon>Pseudomonadati</taxon>
        <taxon>Myxococcota</taxon>
        <taxon>Polyangia</taxon>
        <taxon>Nannocystales</taxon>
        <taxon>Nannocystaceae</taxon>
        <taxon>Nannocystis</taxon>
    </lineage>
</organism>